<name>A0A2P8CDJ6_9ACTN</name>
<proteinExistence type="predicted"/>
<feature type="region of interest" description="Disordered" evidence="1">
    <location>
        <begin position="1"/>
        <end position="39"/>
    </location>
</feature>
<organism evidence="2 3">
    <name type="scientific">Murinocardiopsis flavida</name>
    <dbReference type="NCBI Taxonomy" id="645275"/>
    <lineage>
        <taxon>Bacteria</taxon>
        <taxon>Bacillati</taxon>
        <taxon>Actinomycetota</taxon>
        <taxon>Actinomycetes</taxon>
        <taxon>Streptosporangiales</taxon>
        <taxon>Nocardiopsidaceae</taxon>
        <taxon>Murinocardiopsis</taxon>
    </lineage>
</organism>
<reference evidence="2 3" key="1">
    <citation type="submission" date="2018-03" db="EMBL/GenBank/DDBJ databases">
        <title>Genomic Encyclopedia of Archaeal and Bacterial Type Strains, Phase II (KMG-II): from individual species to whole genera.</title>
        <authorList>
            <person name="Goeker M."/>
        </authorList>
    </citation>
    <scope>NUCLEOTIDE SEQUENCE [LARGE SCALE GENOMIC DNA]</scope>
    <source>
        <strain evidence="2 3">DSM 45312</strain>
    </source>
</reference>
<sequence>MKLRPRSNPSNPQPPEPTGLRAAATRQEQQHRRMRRARAAGYALEDAARLSTDTGSAALAAHFTAMASTIAALPLECFRFPTVKITHPNVPGISVDDSHHLTEAQATVLLRLRHGLTSDEARLVVEQARIRAKARRTA</sequence>
<feature type="compositionally biased region" description="Low complexity" evidence="1">
    <location>
        <begin position="1"/>
        <end position="10"/>
    </location>
</feature>
<evidence type="ECO:0000313" key="3">
    <source>
        <dbReference type="Proteomes" id="UP000240542"/>
    </source>
</evidence>
<dbReference type="AlphaFoldDB" id="A0A2P8CDJ6"/>
<dbReference type="RefSeq" id="WP_146165720.1">
    <property type="nucleotide sequence ID" value="NZ_PYGA01000041.1"/>
</dbReference>
<dbReference type="EMBL" id="PYGA01000041">
    <property type="protein sequence ID" value="PSK83057.1"/>
    <property type="molecule type" value="Genomic_DNA"/>
</dbReference>
<keyword evidence="3" id="KW-1185">Reference proteome</keyword>
<comment type="caution">
    <text evidence="2">The sequence shown here is derived from an EMBL/GenBank/DDBJ whole genome shotgun (WGS) entry which is preliminary data.</text>
</comment>
<accession>A0A2P8CDJ6</accession>
<evidence type="ECO:0000256" key="1">
    <source>
        <dbReference type="SAM" id="MobiDB-lite"/>
    </source>
</evidence>
<gene>
    <name evidence="2" type="ORF">CLV63_14123</name>
</gene>
<evidence type="ECO:0000313" key="2">
    <source>
        <dbReference type="EMBL" id="PSK83057.1"/>
    </source>
</evidence>
<dbReference type="Proteomes" id="UP000240542">
    <property type="component" value="Unassembled WGS sequence"/>
</dbReference>
<protein>
    <submittedName>
        <fullName evidence="2">Uncharacterized protein</fullName>
    </submittedName>
</protein>